<dbReference type="Proteomes" id="UP000217289">
    <property type="component" value="Chromosome"/>
</dbReference>
<feature type="domain" description="DUF6310" evidence="2">
    <location>
        <begin position="76"/>
        <end position="202"/>
    </location>
</feature>
<name>A0A250IN05_9BACT</name>
<keyword evidence="4" id="KW-1185">Reference proteome</keyword>
<feature type="region of interest" description="Disordered" evidence="1">
    <location>
        <begin position="26"/>
        <end position="87"/>
    </location>
</feature>
<organism evidence="3 4">
    <name type="scientific">Melittangium boletus DSM 14713</name>
    <dbReference type="NCBI Taxonomy" id="1294270"/>
    <lineage>
        <taxon>Bacteria</taxon>
        <taxon>Pseudomonadati</taxon>
        <taxon>Myxococcota</taxon>
        <taxon>Myxococcia</taxon>
        <taxon>Myxococcales</taxon>
        <taxon>Cystobacterineae</taxon>
        <taxon>Archangiaceae</taxon>
        <taxon>Melittangium</taxon>
    </lineage>
</organism>
<protein>
    <recommendedName>
        <fullName evidence="2">DUF6310 domain-containing protein</fullName>
    </recommendedName>
</protein>
<sequence length="202" mass="22302">MGTVIVAGVVVVGFAINEALDAYELSGRRPEARPAPETRPVPETAPAPQKPSPKKRPKPEPKGPDFPPLEPPETSERDRSRCEPIPVPYHLGGNKLHNKCADRIPNNSFPGGDVFVNGKNFDALQLATRTLWEIKTDNFDTYPPDLREIVVESQVEKLRHERALALACEFNFGVGVLSPAHKLALELADPELKGLIEVMEWC</sequence>
<evidence type="ECO:0000313" key="4">
    <source>
        <dbReference type="Proteomes" id="UP000217289"/>
    </source>
</evidence>
<gene>
    <name evidence="3" type="ORF">MEBOL_006118</name>
</gene>
<proteinExistence type="predicted"/>
<evidence type="ECO:0000259" key="2">
    <source>
        <dbReference type="Pfam" id="PF19829"/>
    </source>
</evidence>
<accession>A0A250IN05</accession>
<dbReference type="KEGG" id="mbd:MEBOL_006118"/>
<reference evidence="3 4" key="1">
    <citation type="submission" date="2017-06" db="EMBL/GenBank/DDBJ databases">
        <authorList>
            <person name="Kim H.J."/>
            <person name="Triplett B.A."/>
        </authorList>
    </citation>
    <scope>NUCLEOTIDE SEQUENCE [LARGE SCALE GENOMIC DNA]</scope>
    <source>
        <strain evidence="3 4">DSM 14713</strain>
    </source>
</reference>
<dbReference type="InterPro" id="IPR046277">
    <property type="entry name" value="DUF6310"/>
</dbReference>
<dbReference type="Pfam" id="PF19829">
    <property type="entry name" value="DUF6310"/>
    <property type="match status" value="1"/>
</dbReference>
<feature type="compositionally biased region" description="Basic and acidic residues" evidence="1">
    <location>
        <begin position="26"/>
        <end position="36"/>
    </location>
</feature>
<dbReference type="EMBL" id="CP022163">
    <property type="protein sequence ID" value="ATB32630.1"/>
    <property type="molecule type" value="Genomic_DNA"/>
</dbReference>
<dbReference type="AlphaFoldDB" id="A0A250IN05"/>
<evidence type="ECO:0000256" key="1">
    <source>
        <dbReference type="SAM" id="MobiDB-lite"/>
    </source>
</evidence>
<feature type="compositionally biased region" description="Pro residues" evidence="1">
    <location>
        <begin position="37"/>
        <end position="51"/>
    </location>
</feature>
<evidence type="ECO:0000313" key="3">
    <source>
        <dbReference type="EMBL" id="ATB32630.1"/>
    </source>
</evidence>